<dbReference type="SUPFAM" id="SSF53850">
    <property type="entry name" value="Periplasmic binding protein-like II"/>
    <property type="match status" value="1"/>
</dbReference>
<feature type="binding site" evidence="2">
    <location>
        <position position="244"/>
    </location>
    <ligand>
        <name>Fe cation</name>
        <dbReference type="ChEBI" id="CHEBI:24875"/>
    </ligand>
</feature>
<dbReference type="EMBL" id="JAENIG010000007">
    <property type="protein sequence ID" value="MBK1855584.1"/>
    <property type="molecule type" value="Genomic_DNA"/>
</dbReference>
<evidence type="ECO:0000256" key="2">
    <source>
        <dbReference type="PIRSR" id="PIRSR002825-1"/>
    </source>
</evidence>
<evidence type="ECO:0000313" key="3">
    <source>
        <dbReference type="EMBL" id="MBK1855584.1"/>
    </source>
</evidence>
<name>A0AAE2VEA7_9BACT</name>
<gene>
    <name evidence="3" type="ORF">JIN83_11480</name>
</gene>
<dbReference type="GO" id="GO:0046872">
    <property type="term" value="F:metal ion binding"/>
    <property type="evidence" value="ECO:0007669"/>
    <property type="project" value="UniProtKB-KW"/>
</dbReference>
<protein>
    <submittedName>
        <fullName evidence="3">Extracellular solute-binding protein</fullName>
    </submittedName>
</protein>
<dbReference type="AlphaFoldDB" id="A0AAE2VEA7"/>
<dbReference type="PANTHER" id="PTHR30006:SF24">
    <property type="entry name" value="SLL0237 PROTEIN"/>
    <property type="match status" value="1"/>
</dbReference>
<keyword evidence="2" id="KW-0479">Metal-binding</keyword>
<reference evidence="3" key="1">
    <citation type="submission" date="2021-01" db="EMBL/GenBank/DDBJ databases">
        <title>Modified the classification status of verrucomicrobia.</title>
        <authorList>
            <person name="Feng X."/>
        </authorList>
    </citation>
    <scope>NUCLEOTIDE SEQUENCE</scope>
    <source>
        <strain evidence="3">5K15</strain>
    </source>
</reference>
<organism evidence="3 4">
    <name type="scientific">Oceaniferula flava</name>
    <dbReference type="NCBI Taxonomy" id="2800421"/>
    <lineage>
        <taxon>Bacteria</taxon>
        <taxon>Pseudomonadati</taxon>
        <taxon>Verrucomicrobiota</taxon>
        <taxon>Verrucomicrobiia</taxon>
        <taxon>Verrucomicrobiales</taxon>
        <taxon>Verrucomicrobiaceae</taxon>
        <taxon>Oceaniferula</taxon>
    </lineage>
</organism>
<dbReference type="Pfam" id="PF13531">
    <property type="entry name" value="SBP_bac_11"/>
    <property type="match status" value="1"/>
</dbReference>
<dbReference type="Gene3D" id="3.40.190.10">
    <property type="entry name" value="Periplasmic binding protein-like II"/>
    <property type="match status" value="2"/>
</dbReference>
<dbReference type="RefSeq" id="WP_309490197.1">
    <property type="nucleotide sequence ID" value="NZ_JAENIG010000007.1"/>
</dbReference>
<accession>A0AAE2VEA7</accession>
<keyword evidence="4" id="KW-1185">Reference proteome</keyword>
<dbReference type="Proteomes" id="UP000634206">
    <property type="component" value="Unassembled WGS sequence"/>
</dbReference>
<evidence type="ECO:0000313" key="4">
    <source>
        <dbReference type="Proteomes" id="UP000634206"/>
    </source>
</evidence>
<evidence type="ECO:0000256" key="1">
    <source>
        <dbReference type="ARBA" id="ARBA00022729"/>
    </source>
</evidence>
<dbReference type="PIRSF" id="PIRSF002825">
    <property type="entry name" value="CfbpA"/>
    <property type="match status" value="1"/>
</dbReference>
<dbReference type="PANTHER" id="PTHR30006">
    <property type="entry name" value="THIAMINE-BINDING PERIPLASMIC PROTEIN-RELATED"/>
    <property type="match status" value="1"/>
</dbReference>
<sequence>MPFNPTRRHFLRSAIGAAGGCMSGLPLMGLGQDAAQKLAGVSVEDLPRLKGKLTLYLGRGEGGLYERVIDAVKKRNPDLRLSIRRGPTAALANTIVAEAKMGLVRADVFWAVDSGAIGLVAGTGKARKLPDTITSQVDERFRYDNWVPISGRIRTIPFHTGKLKAADVPKTLSEIADSDLTIGWAPAYGAFQSFVSAMRILRGDEATKKWLIATKKRAKSYAGELGAVMGVARGEVDIAFANHYYTLRLKAGDPDAKVDLAFTNNDAGCLLNASGAMTLRGGELAQNFVRYLLSREAQSFLASEAYEIPMLPSVTMPKGLPDLADIHPPKVDLAQLADLAPTLRLMRSTGVL</sequence>
<dbReference type="InterPro" id="IPR026045">
    <property type="entry name" value="Ferric-bd"/>
</dbReference>
<feature type="binding site" evidence="2">
    <location>
        <position position="245"/>
    </location>
    <ligand>
        <name>Fe cation</name>
        <dbReference type="ChEBI" id="CHEBI:24875"/>
    </ligand>
</feature>
<keyword evidence="2" id="KW-0408">Iron</keyword>
<dbReference type="InterPro" id="IPR006311">
    <property type="entry name" value="TAT_signal"/>
</dbReference>
<comment type="caution">
    <text evidence="3">The sequence shown here is derived from an EMBL/GenBank/DDBJ whole genome shotgun (WGS) entry which is preliminary data.</text>
</comment>
<keyword evidence="1" id="KW-0732">Signal</keyword>
<proteinExistence type="predicted"/>
<dbReference type="PROSITE" id="PS51318">
    <property type="entry name" value="TAT"/>
    <property type="match status" value="1"/>
</dbReference>